<keyword evidence="2" id="KW-1185">Reference proteome</keyword>
<dbReference type="EMBL" id="KN880947">
    <property type="protein sequence ID" value="KIY61427.1"/>
    <property type="molecule type" value="Genomic_DNA"/>
</dbReference>
<proteinExistence type="predicted"/>
<dbReference type="OrthoDB" id="3245961at2759"/>
<accession>A0A0D7AT84</accession>
<dbReference type="AlphaFoldDB" id="A0A0D7AT84"/>
<name>A0A0D7AT84_9AGAR</name>
<dbReference type="STRING" id="1314674.A0A0D7AT84"/>
<gene>
    <name evidence="1" type="ORF">CYLTODRAFT_362922</name>
</gene>
<evidence type="ECO:0000313" key="2">
    <source>
        <dbReference type="Proteomes" id="UP000054007"/>
    </source>
</evidence>
<evidence type="ECO:0000313" key="1">
    <source>
        <dbReference type="EMBL" id="KIY61427.1"/>
    </source>
</evidence>
<dbReference type="Proteomes" id="UP000054007">
    <property type="component" value="Unassembled WGS sequence"/>
</dbReference>
<protein>
    <submittedName>
        <fullName evidence="1">Uncharacterized protein</fullName>
    </submittedName>
</protein>
<organism evidence="1 2">
    <name type="scientific">Cylindrobasidium torrendii FP15055 ss-10</name>
    <dbReference type="NCBI Taxonomy" id="1314674"/>
    <lineage>
        <taxon>Eukaryota</taxon>
        <taxon>Fungi</taxon>
        <taxon>Dikarya</taxon>
        <taxon>Basidiomycota</taxon>
        <taxon>Agaricomycotina</taxon>
        <taxon>Agaricomycetes</taxon>
        <taxon>Agaricomycetidae</taxon>
        <taxon>Agaricales</taxon>
        <taxon>Marasmiineae</taxon>
        <taxon>Physalacriaceae</taxon>
        <taxon>Cylindrobasidium</taxon>
    </lineage>
</organism>
<reference evidence="1 2" key="1">
    <citation type="journal article" date="2015" name="Fungal Genet. Biol.">
        <title>Evolution of novel wood decay mechanisms in Agaricales revealed by the genome sequences of Fistulina hepatica and Cylindrobasidium torrendii.</title>
        <authorList>
            <person name="Floudas D."/>
            <person name="Held B.W."/>
            <person name="Riley R."/>
            <person name="Nagy L.G."/>
            <person name="Koehler G."/>
            <person name="Ransdell A.S."/>
            <person name="Younus H."/>
            <person name="Chow J."/>
            <person name="Chiniquy J."/>
            <person name="Lipzen A."/>
            <person name="Tritt A."/>
            <person name="Sun H."/>
            <person name="Haridas S."/>
            <person name="LaButti K."/>
            <person name="Ohm R.A."/>
            <person name="Kues U."/>
            <person name="Blanchette R.A."/>
            <person name="Grigoriev I.V."/>
            <person name="Minto R.E."/>
            <person name="Hibbett D.S."/>
        </authorList>
    </citation>
    <scope>NUCLEOTIDE SEQUENCE [LARGE SCALE GENOMIC DNA]</scope>
    <source>
        <strain evidence="1 2">FP15055 ss-10</strain>
    </source>
</reference>
<feature type="non-terminal residue" evidence="1">
    <location>
        <position position="107"/>
    </location>
</feature>
<sequence>MRDSRLGARQAKKEYEKRREAPARVFVKLSDDLRKRFLEGYEKDPQFSRVLEWTKTTQWSTDYRFFRNEDGLLFFKDADYIPRLCVPRNMRPEILIQAHEHPMETAH</sequence>